<evidence type="ECO:0008006" key="8">
    <source>
        <dbReference type="Google" id="ProtNLM"/>
    </source>
</evidence>
<feature type="transmembrane region" description="Helical" evidence="5">
    <location>
        <begin position="160"/>
        <end position="188"/>
    </location>
</feature>
<dbReference type="GO" id="GO:0043953">
    <property type="term" value="P:protein transport by the Tat complex"/>
    <property type="evidence" value="ECO:0007669"/>
    <property type="project" value="TreeGrafter"/>
</dbReference>
<organism evidence="6 7">
    <name type="scientific">Candidatus Nealsonbacteria bacterium CG02_land_8_20_14_3_00_40_11</name>
    <dbReference type="NCBI Taxonomy" id="1974700"/>
    <lineage>
        <taxon>Bacteria</taxon>
        <taxon>Candidatus Nealsoniibacteriota</taxon>
    </lineage>
</organism>
<dbReference type="EMBL" id="PEUA01000001">
    <property type="protein sequence ID" value="PIV43807.1"/>
    <property type="molecule type" value="Genomic_DNA"/>
</dbReference>
<proteinExistence type="predicted"/>
<accession>A0A2M7D8Q9</accession>
<comment type="subcellular location">
    <subcellularLocation>
        <location evidence="1">Membrane</location>
        <topology evidence="1">Multi-pass membrane protein</topology>
    </subcellularLocation>
</comment>
<dbReference type="PANTHER" id="PTHR30371:SF0">
    <property type="entry name" value="SEC-INDEPENDENT PROTEIN TRANSLOCASE PROTEIN TATC, CHLOROPLASTIC-RELATED"/>
    <property type="match status" value="1"/>
</dbReference>
<keyword evidence="2 5" id="KW-0812">Transmembrane</keyword>
<protein>
    <recommendedName>
        <fullName evidence="8">Sec-independent protein translocase protein TatC</fullName>
    </recommendedName>
</protein>
<keyword evidence="3 5" id="KW-1133">Transmembrane helix</keyword>
<dbReference type="Proteomes" id="UP000230304">
    <property type="component" value="Unassembled WGS sequence"/>
</dbReference>
<feature type="transmembrane region" description="Helical" evidence="5">
    <location>
        <begin position="114"/>
        <end position="140"/>
    </location>
</feature>
<evidence type="ECO:0000313" key="7">
    <source>
        <dbReference type="Proteomes" id="UP000230304"/>
    </source>
</evidence>
<dbReference type="PANTHER" id="PTHR30371">
    <property type="entry name" value="SEC-INDEPENDENT PROTEIN TRANSLOCASE PROTEIN TATC"/>
    <property type="match status" value="1"/>
</dbReference>
<evidence type="ECO:0000256" key="3">
    <source>
        <dbReference type="ARBA" id="ARBA00022989"/>
    </source>
</evidence>
<dbReference type="GO" id="GO:0009977">
    <property type="term" value="F:proton motive force dependent protein transmembrane transporter activity"/>
    <property type="evidence" value="ECO:0007669"/>
    <property type="project" value="TreeGrafter"/>
</dbReference>
<name>A0A2M7D8Q9_9BACT</name>
<reference evidence="7" key="1">
    <citation type="submission" date="2017-09" db="EMBL/GenBank/DDBJ databases">
        <title>Depth-based differentiation of microbial function through sediment-hosted aquifers and enrichment of novel symbionts in the deep terrestrial subsurface.</title>
        <authorList>
            <person name="Probst A.J."/>
            <person name="Ladd B."/>
            <person name="Jarett J.K."/>
            <person name="Geller-Mcgrath D.E."/>
            <person name="Sieber C.M.K."/>
            <person name="Emerson J.B."/>
            <person name="Anantharaman K."/>
            <person name="Thomas B.C."/>
            <person name="Malmstrom R."/>
            <person name="Stieglmeier M."/>
            <person name="Klingl A."/>
            <person name="Woyke T."/>
            <person name="Ryan C.M."/>
            <person name="Banfield J.F."/>
        </authorList>
    </citation>
    <scope>NUCLEOTIDE SEQUENCE [LARGE SCALE GENOMIC DNA]</scope>
</reference>
<evidence type="ECO:0000256" key="2">
    <source>
        <dbReference type="ARBA" id="ARBA00022692"/>
    </source>
</evidence>
<evidence type="ECO:0000313" key="6">
    <source>
        <dbReference type="EMBL" id="PIV43807.1"/>
    </source>
</evidence>
<dbReference type="PRINTS" id="PR01840">
    <property type="entry name" value="TATCFAMILY"/>
</dbReference>
<gene>
    <name evidence="6" type="ORF">COS26_00025</name>
</gene>
<sequence length="248" mass="28071">MAAADYALADNLQENINRFFPYLVEIRKRVLFLFSLFLIFGVFGFVYYEKIIVFVLKLLRLQNVNVVFTSPFQFINLATNSGIVLGVTAVFPLIIFQVVSFLKPALRPKEYHSLLALLPISLLLFVTGFIFGGTMMKYVIDIFFKKSVELHIGTVLDISALLSNILNTSALMGLAFQFPIVLTVLMHLKVLKHKTIAKQRPFVYCAALVFVLLLPPTDIFTDLLLALPLVFLFEITLILNKVFNKNAN</sequence>
<comment type="caution">
    <text evidence="6">The sequence shown here is derived from an EMBL/GenBank/DDBJ whole genome shotgun (WGS) entry which is preliminary data.</text>
</comment>
<dbReference type="GO" id="GO:0033281">
    <property type="term" value="C:TAT protein transport complex"/>
    <property type="evidence" value="ECO:0007669"/>
    <property type="project" value="TreeGrafter"/>
</dbReference>
<evidence type="ECO:0000256" key="1">
    <source>
        <dbReference type="ARBA" id="ARBA00004141"/>
    </source>
</evidence>
<feature type="transmembrane region" description="Helical" evidence="5">
    <location>
        <begin position="200"/>
        <end position="217"/>
    </location>
</feature>
<evidence type="ECO:0000256" key="4">
    <source>
        <dbReference type="ARBA" id="ARBA00023136"/>
    </source>
</evidence>
<dbReference type="AlphaFoldDB" id="A0A2M7D8Q9"/>
<dbReference type="InterPro" id="IPR002033">
    <property type="entry name" value="TatC"/>
</dbReference>
<feature type="transmembrane region" description="Helical" evidence="5">
    <location>
        <begin position="30"/>
        <end position="48"/>
    </location>
</feature>
<keyword evidence="4 5" id="KW-0472">Membrane</keyword>
<evidence type="ECO:0000256" key="5">
    <source>
        <dbReference type="SAM" id="Phobius"/>
    </source>
</evidence>
<feature type="transmembrane region" description="Helical" evidence="5">
    <location>
        <begin position="82"/>
        <end position="102"/>
    </location>
</feature>
<dbReference type="GO" id="GO:0065002">
    <property type="term" value="P:intracellular protein transmembrane transport"/>
    <property type="evidence" value="ECO:0007669"/>
    <property type="project" value="TreeGrafter"/>
</dbReference>
<feature type="transmembrane region" description="Helical" evidence="5">
    <location>
        <begin position="223"/>
        <end position="243"/>
    </location>
</feature>
<dbReference type="Pfam" id="PF00902">
    <property type="entry name" value="TatC"/>
    <property type="match status" value="1"/>
</dbReference>